<evidence type="ECO:0000256" key="1">
    <source>
        <dbReference type="ARBA" id="ARBA00000085"/>
    </source>
</evidence>
<protein>
    <recommendedName>
        <fullName evidence="3">histidine kinase</fullName>
        <ecNumber evidence="3">2.7.13.3</ecNumber>
    </recommendedName>
</protein>
<comment type="catalytic activity">
    <reaction evidence="1">
        <text>ATP + protein L-histidine = ADP + protein N-phospho-L-histidine.</text>
        <dbReference type="EC" id="2.7.13.3"/>
    </reaction>
</comment>
<evidence type="ECO:0000256" key="3">
    <source>
        <dbReference type="ARBA" id="ARBA00012438"/>
    </source>
</evidence>
<name>A0ABX7NEF7_9BACT</name>
<dbReference type="PANTHER" id="PTHR45436:SF5">
    <property type="entry name" value="SENSOR HISTIDINE KINASE TRCS"/>
    <property type="match status" value="1"/>
</dbReference>
<dbReference type="Pfam" id="PF00512">
    <property type="entry name" value="HisKA"/>
    <property type="match status" value="1"/>
</dbReference>
<dbReference type="Gene3D" id="3.30.565.10">
    <property type="entry name" value="Histidine kinase-like ATPase, C-terminal domain"/>
    <property type="match status" value="1"/>
</dbReference>
<dbReference type="SMART" id="SM00387">
    <property type="entry name" value="HATPase_c"/>
    <property type="match status" value="1"/>
</dbReference>
<dbReference type="EMBL" id="CP071091">
    <property type="protein sequence ID" value="QSQ15781.1"/>
    <property type="molecule type" value="Genomic_DNA"/>
</dbReference>
<feature type="coiled-coil region" evidence="11">
    <location>
        <begin position="214"/>
        <end position="241"/>
    </location>
</feature>
<keyword evidence="7 14" id="KW-0418">Kinase</keyword>
<keyword evidence="11" id="KW-0175">Coiled coil</keyword>
<dbReference type="InterPro" id="IPR050428">
    <property type="entry name" value="TCS_sensor_his_kinase"/>
</dbReference>
<keyword evidence="4" id="KW-0597">Phosphoprotein</keyword>
<keyword evidence="15" id="KW-1185">Reference proteome</keyword>
<dbReference type="CDD" id="cd00082">
    <property type="entry name" value="HisKA"/>
    <property type="match status" value="1"/>
</dbReference>
<dbReference type="EC" id="2.7.13.3" evidence="3"/>
<comment type="subcellular location">
    <subcellularLocation>
        <location evidence="2">Membrane</location>
    </subcellularLocation>
</comment>
<accession>A0ABX7NEF7</accession>
<dbReference type="RefSeq" id="WP_206717472.1">
    <property type="nucleotide sequence ID" value="NZ_CP071091.1"/>
</dbReference>
<evidence type="ECO:0000256" key="2">
    <source>
        <dbReference type="ARBA" id="ARBA00004370"/>
    </source>
</evidence>
<dbReference type="PROSITE" id="PS50885">
    <property type="entry name" value="HAMP"/>
    <property type="match status" value="1"/>
</dbReference>
<sequence>MTLTRRLWLLGALVPALAMLAALGLAGRFFRYDLERSLDRALLAQGAVESVSLFDGPGQRAHLHMAVSPLLEQVRPFAPRGYLYGPDGTLVVRYPQGLAEEPVRETRFIPGEPGGEPLLVTRVTPEGERWREVRVDVRSPHGENYALRLSASLGQVDGSVGTYYRMAFSVASVLGLALLALQTQQARKLARRLAAITRHLGQLREGDFSRAPVADGERDEIGQLRAVLAEATERLRGARAAQERLIAGAAHELRTPLTLMRTSMDLALRRERTHEELRGSLVDARREVDRLAALAGNLLDLAVAGRGAWDKKRGDLSLVVAQAVEGARAEAERRGLLIRLEAPGPAEASFDSGGLRQAVDNLLSNALKFSPEGGEIHVRLAREGGRYQVRVADAGPGIPGVEREAVFEPFHRVPGTALAPGTGLGLAIVREVAEQHGGRAYVAREPRESGTELVIEVPGALDPERSG</sequence>
<dbReference type="Pfam" id="PF02518">
    <property type="entry name" value="HATPase_c"/>
    <property type="match status" value="1"/>
</dbReference>
<dbReference type="InterPro" id="IPR036890">
    <property type="entry name" value="HATPase_C_sf"/>
</dbReference>
<dbReference type="PRINTS" id="PR00344">
    <property type="entry name" value="BCTRLSENSOR"/>
</dbReference>
<reference evidence="14 15" key="1">
    <citation type="submission" date="2021-02" db="EMBL/GenBank/DDBJ databases">
        <title>De Novo genome assembly of isolated myxobacteria.</title>
        <authorList>
            <person name="Stevens D.C."/>
        </authorList>
    </citation>
    <scope>NUCLEOTIDE SEQUENCE [LARGE SCALE GENOMIC DNA]</scope>
    <source>
        <strain evidence="14 15">SCHIC003</strain>
    </source>
</reference>
<keyword evidence="9" id="KW-0902">Two-component regulatory system</keyword>
<proteinExistence type="predicted"/>
<evidence type="ECO:0000256" key="10">
    <source>
        <dbReference type="ARBA" id="ARBA00023136"/>
    </source>
</evidence>
<evidence type="ECO:0000256" key="5">
    <source>
        <dbReference type="ARBA" id="ARBA00022679"/>
    </source>
</evidence>
<dbReference type="Gene3D" id="6.10.340.10">
    <property type="match status" value="1"/>
</dbReference>
<evidence type="ECO:0000256" key="7">
    <source>
        <dbReference type="ARBA" id="ARBA00022777"/>
    </source>
</evidence>
<dbReference type="PROSITE" id="PS50109">
    <property type="entry name" value="HIS_KIN"/>
    <property type="match status" value="1"/>
</dbReference>
<keyword evidence="8" id="KW-1133">Transmembrane helix</keyword>
<evidence type="ECO:0000259" key="13">
    <source>
        <dbReference type="PROSITE" id="PS50885"/>
    </source>
</evidence>
<evidence type="ECO:0000259" key="12">
    <source>
        <dbReference type="PROSITE" id="PS50109"/>
    </source>
</evidence>
<dbReference type="InterPro" id="IPR004358">
    <property type="entry name" value="Sig_transdc_His_kin-like_C"/>
</dbReference>
<dbReference type="InterPro" id="IPR036097">
    <property type="entry name" value="HisK_dim/P_sf"/>
</dbReference>
<evidence type="ECO:0000256" key="4">
    <source>
        <dbReference type="ARBA" id="ARBA00022553"/>
    </source>
</evidence>
<keyword evidence="6" id="KW-0812">Transmembrane</keyword>
<dbReference type="InterPro" id="IPR005467">
    <property type="entry name" value="His_kinase_dom"/>
</dbReference>
<dbReference type="InterPro" id="IPR003660">
    <property type="entry name" value="HAMP_dom"/>
</dbReference>
<dbReference type="GO" id="GO:0016301">
    <property type="term" value="F:kinase activity"/>
    <property type="evidence" value="ECO:0007669"/>
    <property type="project" value="UniProtKB-KW"/>
</dbReference>
<organism evidence="14 15">
    <name type="scientific">Myxococcus landrumensis</name>
    <dbReference type="NCBI Taxonomy" id="2813577"/>
    <lineage>
        <taxon>Bacteria</taxon>
        <taxon>Pseudomonadati</taxon>
        <taxon>Myxococcota</taxon>
        <taxon>Myxococcia</taxon>
        <taxon>Myxococcales</taxon>
        <taxon>Cystobacterineae</taxon>
        <taxon>Myxococcaceae</taxon>
        <taxon>Myxococcus</taxon>
    </lineage>
</organism>
<feature type="domain" description="Histidine kinase" evidence="12">
    <location>
        <begin position="248"/>
        <end position="461"/>
    </location>
</feature>
<dbReference type="InterPro" id="IPR003661">
    <property type="entry name" value="HisK_dim/P_dom"/>
</dbReference>
<dbReference type="Gene3D" id="1.10.287.130">
    <property type="match status" value="1"/>
</dbReference>
<keyword evidence="10" id="KW-0472">Membrane</keyword>
<dbReference type="SUPFAM" id="SSF47384">
    <property type="entry name" value="Homodimeric domain of signal transducing histidine kinase"/>
    <property type="match status" value="1"/>
</dbReference>
<dbReference type="SMART" id="SM00304">
    <property type="entry name" value="HAMP"/>
    <property type="match status" value="1"/>
</dbReference>
<dbReference type="CDD" id="cd00075">
    <property type="entry name" value="HATPase"/>
    <property type="match status" value="1"/>
</dbReference>
<evidence type="ECO:0000256" key="9">
    <source>
        <dbReference type="ARBA" id="ARBA00023012"/>
    </source>
</evidence>
<dbReference type="PANTHER" id="PTHR45436">
    <property type="entry name" value="SENSOR HISTIDINE KINASE YKOH"/>
    <property type="match status" value="1"/>
</dbReference>
<dbReference type="SUPFAM" id="SSF55874">
    <property type="entry name" value="ATPase domain of HSP90 chaperone/DNA topoisomerase II/histidine kinase"/>
    <property type="match status" value="1"/>
</dbReference>
<gene>
    <name evidence="14" type="ORF">JY572_06905</name>
</gene>
<evidence type="ECO:0000313" key="15">
    <source>
        <dbReference type="Proteomes" id="UP000663090"/>
    </source>
</evidence>
<evidence type="ECO:0000256" key="11">
    <source>
        <dbReference type="SAM" id="Coils"/>
    </source>
</evidence>
<feature type="domain" description="HAMP" evidence="13">
    <location>
        <begin position="187"/>
        <end position="240"/>
    </location>
</feature>
<evidence type="ECO:0000256" key="8">
    <source>
        <dbReference type="ARBA" id="ARBA00022989"/>
    </source>
</evidence>
<evidence type="ECO:0000256" key="6">
    <source>
        <dbReference type="ARBA" id="ARBA00022692"/>
    </source>
</evidence>
<keyword evidence="5" id="KW-0808">Transferase</keyword>
<dbReference type="SMART" id="SM00388">
    <property type="entry name" value="HisKA"/>
    <property type="match status" value="1"/>
</dbReference>
<dbReference type="Proteomes" id="UP000663090">
    <property type="component" value="Chromosome"/>
</dbReference>
<dbReference type="InterPro" id="IPR003594">
    <property type="entry name" value="HATPase_dom"/>
</dbReference>
<evidence type="ECO:0000313" key="14">
    <source>
        <dbReference type="EMBL" id="QSQ15781.1"/>
    </source>
</evidence>